<sequence>MKNDRRHFLLAGSALLASAALPGVAGAAGLELQQAGALRIAVYADFAPWSVKGKGIDIDIGKALAGKLGLRPEFVEFPADEDMNDDLRNMVWRGHYLGTRPGDVMLHVPVDKHLAAANDKVSIFAPYHLESMAVARNPQRVPPVAGSAANAFEVFTRERIGAEVDTHGSDFMLHVLNGRLRDNVTHYRSIALAVAGLKADEVAAVIGTRTELEAALSGSSGFVIDTLQMPEMRITGWPLGMAVKAESQALEKALGDALADLQRSGELASIFSRHGANHRVPGDN</sequence>
<feature type="chain" id="PRO_5016333612" evidence="1">
    <location>
        <begin position="28"/>
        <end position="284"/>
    </location>
</feature>
<evidence type="ECO:0000313" key="3">
    <source>
        <dbReference type="Proteomes" id="UP000248259"/>
    </source>
</evidence>
<accession>A0A323VA20</accession>
<proteinExistence type="predicted"/>
<evidence type="ECO:0000313" key="2">
    <source>
        <dbReference type="EMBL" id="PZA17098.1"/>
    </source>
</evidence>
<dbReference type="PANTHER" id="PTHR35936:SF17">
    <property type="entry name" value="ARGININE-BINDING EXTRACELLULAR PROTEIN ARTP"/>
    <property type="match status" value="1"/>
</dbReference>
<dbReference type="EMBL" id="QKOE01000004">
    <property type="protein sequence ID" value="PZA17098.1"/>
    <property type="molecule type" value="Genomic_DNA"/>
</dbReference>
<dbReference type="Proteomes" id="UP000248259">
    <property type="component" value="Unassembled WGS sequence"/>
</dbReference>
<dbReference type="PROSITE" id="PS51318">
    <property type="entry name" value="TAT"/>
    <property type="match status" value="1"/>
</dbReference>
<feature type="signal peptide" evidence="1">
    <location>
        <begin position="1"/>
        <end position="27"/>
    </location>
</feature>
<dbReference type="PANTHER" id="PTHR35936">
    <property type="entry name" value="MEMBRANE-BOUND LYTIC MUREIN TRANSGLYCOSYLASE F"/>
    <property type="match status" value="1"/>
</dbReference>
<keyword evidence="1" id="KW-0732">Signal</keyword>
<organism evidence="2 3">
    <name type="scientific">Parazoarcus communis SWub3 = DSM 12120</name>
    <dbReference type="NCBI Taxonomy" id="1121029"/>
    <lineage>
        <taxon>Bacteria</taxon>
        <taxon>Pseudomonadati</taxon>
        <taxon>Pseudomonadota</taxon>
        <taxon>Betaproteobacteria</taxon>
        <taxon>Rhodocyclales</taxon>
        <taxon>Zoogloeaceae</taxon>
        <taxon>Parazoarcus</taxon>
    </lineage>
</organism>
<name>A0A323VA20_9RHOO</name>
<dbReference type="SUPFAM" id="SSF53850">
    <property type="entry name" value="Periplasmic binding protein-like II"/>
    <property type="match status" value="1"/>
</dbReference>
<dbReference type="RefSeq" id="WP_110523743.1">
    <property type="nucleotide sequence ID" value="NZ_QKOE01000004.1"/>
</dbReference>
<dbReference type="InterPro" id="IPR006311">
    <property type="entry name" value="TAT_signal"/>
</dbReference>
<dbReference type="OrthoDB" id="6192933at2"/>
<dbReference type="AlphaFoldDB" id="A0A323VA20"/>
<keyword evidence="3" id="KW-1185">Reference proteome</keyword>
<comment type="caution">
    <text evidence="2">The sequence shown here is derived from an EMBL/GenBank/DDBJ whole genome shotgun (WGS) entry which is preliminary data.</text>
</comment>
<gene>
    <name evidence="2" type="ORF">DNK49_07615</name>
</gene>
<dbReference type="Gene3D" id="3.40.190.10">
    <property type="entry name" value="Periplasmic binding protein-like II"/>
    <property type="match status" value="3"/>
</dbReference>
<protein>
    <submittedName>
        <fullName evidence="2">ABC transporter substrate-binding protein</fullName>
    </submittedName>
</protein>
<evidence type="ECO:0000256" key="1">
    <source>
        <dbReference type="SAM" id="SignalP"/>
    </source>
</evidence>
<reference evidence="2 3" key="1">
    <citation type="submission" date="2018-06" db="EMBL/GenBank/DDBJ databases">
        <title>Azoarcus communis strain SWub3 genome.</title>
        <authorList>
            <person name="Zorraquino Salvo V."/>
            <person name="Toubiana D."/>
            <person name="Blumwald E."/>
        </authorList>
    </citation>
    <scope>NUCLEOTIDE SEQUENCE [LARGE SCALE GENOMIC DNA]</scope>
    <source>
        <strain evidence="2 3">SWub3</strain>
    </source>
</reference>